<accession>A0A0H4J192</accession>
<gene>
    <name evidence="1" type="ORF">VI33_02045</name>
</gene>
<keyword evidence="1" id="KW-0436">Ligase</keyword>
<dbReference type="Proteomes" id="UP000066549">
    <property type="component" value="Chromosome"/>
</dbReference>
<evidence type="ECO:0000313" key="2">
    <source>
        <dbReference type="Proteomes" id="UP000066549"/>
    </source>
</evidence>
<dbReference type="GO" id="GO:0004812">
    <property type="term" value="F:aminoacyl-tRNA ligase activity"/>
    <property type="evidence" value="ECO:0007669"/>
    <property type="project" value="UniProtKB-KW"/>
</dbReference>
<dbReference type="OrthoDB" id="8532973at2"/>
<dbReference type="AlphaFoldDB" id="A0A0H4J192"/>
<reference evidence="1 2" key="1">
    <citation type="submission" date="2015-03" db="EMBL/GenBank/DDBJ databases">
        <title>Comparative analysis of the OM43 clade including a novel species from Red Sea uncovers genomic and metabolic diversity among marine methylotrophs.</title>
        <authorList>
            <person name="Jimenez-Infante F."/>
            <person name="Ngugi D.K."/>
            <person name="Vinu M."/>
            <person name="Alam I."/>
            <person name="Kamau A."/>
            <person name="Blom J."/>
            <person name="Bajic V.B."/>
            <person name="Stingl U."/>
        </authorList>
    </citation>
    <scope>NUCLEOTIDE SEQUENCE [LARGE SCALE GENOMIC DNA]</scope>
    <source>
        <strain evidence="1 2">MBRSH7</strain>
    </source>
</reference>
<organism evidence="1 2">
    <name type="scientific">Methylophilales bacterium MBRS-H7</name>
    <dbReference type="NCBI Taxonomy" id="1623450"/>
    <lineage>
        <taxon>Bacteria</taxon>
        <taxon>Pseudomonadati</taxon>
        <taxon>Pseudomonadota</taxon>
        <taxon>Betaproteobacteria</taxon>
        <taxon>Nitrosomonadales</taxon>
        <taxon>OM43 clade</taxon>
    </lineage>
</organism>
<dbReference type="EMBL" id="CP011002">
    <property type="protein sequence ID" value="AKO65553.1"/>
    <property type="molecule type" value="Genomic_DNA"/>
</dbReference>
<sequence>MRTIYTILFTLFISLNIQAEILPEAKLEMKIPLAKEPSTRPMTVAYIPGEKKYYIADGGLSPVGNEPFSKSQVHVYDEKGAYIKSFSPGFDNRSIYYNENSKTLETVTYNVSSAAGFFPNTGIFKLELDDQGLLTNKSDTVSRFSETFGSAGTMPTYDAKNNQYFAKQEKSNIVIVIDGTSNDIKKEIALDFSAAEVEHHDVTDHYAAFTNVPGHELILLDVDHKRFLVFNLDGKLVGTSELAKDLKIRAKNHFNGLGYTNNGLFFLYIDSEGEFGTYHAYKVLN</sequence>
<keyword evidence="1" id="KW-0030">Aminoacyl-tRNA synthetase</keyword>
<name>A0A0H4J192_9PROT</name>
<proteinExistence type="predicted"/>
<keyword evidence="2" id="KW-1185">Reference proteome</keyword>
<dbReference type="PATRIC" id="fig|1623450.3.peg.407"/>
<evidence type="ECO:0000313" key="1">
    <source>
        <dbReference type="EMBL" id="AKO65553.1"/>
    </source>
</evidence>
<protein>
    <submittedName>
        <fullName evidence="1">Prolyl-tRNA synthetase</fullName>
    </submittedName>
</protein>